<accession>A0A451BL02</accession>
<dbReference type="EMBL" id="CAADHB010000031">
    <property type="protein sequence ID" value="VFK78980.1"/>
    <property type="molecule type" value="Genomic_DNA"/>
</dbReference>
<organism evidence="2">
    <name type="scientific">Candidatus Kentrum sp. SD</name>
    <dbReference type="NCBI Taxonomy" id="2126332"/>
    <lineage>
        <taxon>Bacteria</taxon>
        <taxon>Pseudomonadati</taxon>
        <taxon>Pseudomonadota</taxon>
        <taxon>Gammaproteobacteria</taxon>
        <taxon>Candidatus Kentrum</taxon>
    </lineage>
</organism>
<proteinExistence type="predicted"/>
<reference evidence="2" key="1">
    <citation type="submission" date="2019-02" db="EMBL/GenBank/DDBJ databases">
        <authorList>
            <person name="Gruber-Vodicka R. H."/>
            <person name="Seah K. B. B."/>
        </authorList>
    </citation>
    <scope>NUCLEOTIDE SEQUENCE</scope>
    <source>
        <strain evidence="2">BECK_S127</strain>
        <strain evidence="1">BECK_S1320</strain>
    </source>
</reference>
<sequence>MTHSRILRRVVEIRIFYHLSNDINIGERGMVTEITRNRTDRIYRESRIH</sequence>
<protein>
    <submittedName>
        <fullName evidence="2">Uncharacterized protein</fullName>
    </submittedName>
</protein>
<dbReference type="AlphaFoldDB" id="A0A451BL02"/>
<gene>
    <name evidence="2" type="ORF">BECKSD772D_GA0070982_103116</name>
    <name evidence="1" type="ORF">BECKSD772E_GA0070983_102321</name>
</gene>
<dbReference type="EMBL" id="CAADFU010000023">
    <property type="protein sequence ID" value="VFK43208.1"/>
    <property type="molecule type" value="Genomic_DNA"/>
</dbReference>
<evidence type="ECO:0000313" key="1">
    <source>
        <dbReference type="EMBL" id="VFK43208.1"/>
    </source>
</evidence>
<evidence type="ECO:0000313" key="2">
    <source>
        <dbReference type="EMBL" id="VFK78980.1"/>
    </source>
</evidence>
<name>A0A451BL02_9GAMM</name>